<protein>
    <submittedName>
        <fullName evidence="1">Homeodomain-like domain containing protein</fullName>
    </submittedName>
</protein>
<evidence type="ECO:0000313" key="3">
    <source>
        <dbReference type="EMBL" id="CAB4194518.1"/>
    </source>
</evidence>
<gene>
    <name evidence="2" type="ORF">UFOVP1191_77</name>
    <name evidence="3" type="ORF">UFOVP1252_101</name>
    <name evidence="1" type="ORF">UFOVP529_19</name>
</gene>
<evidence type="ECO:0000313" key="2">
    <source>
        <dbReference type="EMBL" id="CAB4190612.1"/>
    </source>
</evidence>
<name>A0A6J5MND5_9CAUD</name>
<sequence>MANCVNCGKQVASPEAARCWWCNHKHRSSSALVSLEVRAKEIEDLKESGMTMVDIARKLGISRQRAYQILERVKK</sequence>
<keyword evidence="1" id="KW-0238">DNA-binding</keyword>
<accession>A0A6J5MND5</accession>
<proteinExistence type="predicted"/>
<dbReference type="EMBL" id="LR797158">
    <property type="protein sequence ID" value="CAB4190612.1"/>
    <property type="molecule type" value="Genomic_DNA"/>
</dbReference>
<dbReference type="InterPro" id="IPR009057">
    <property type="entry name" value="Homeodomain-like_sf"/>
</dbReference>
<organism evidence="1">
    <name type="scientific">uncultured Caudovirales phage</name>
    <dbReference type="NCBI Taxonomy" id="2100421"/>
    <lineage>
        <taxon>Viruses</taxon>
        <taxon>Duplodnaviria</taxon>
        <taxon>Heunggongvirae</taxon>
        <taxon>Uroviricota</taxon>
        <taxon>Caudoviricetes</taxon>
        <taxon>Peduoviridae</taxon>
        <taxon>Maltschvirus</taxon>
        <taxon>Maltschvirus maltsch</taxon>
    </lineage>
</organism>
<dbReference type="EMBL" id="LR796510">
    <property type="protein sequence ID" value="CAB4148655.1"/>
    <property type="molecule type" value="Genomic_DNA"/>
</dbReference>
<dbReference type="SUPFAM" id="SSF46689">
    <property type="entry name" value="Homeodomain-like"/>
    <property type="match status" value="1"/>
</dbReference>
<dbReference type="Pfam" id="PF13384">
    <property type="entry name" value="HTH_23"/>
    <property type="match status" value="1"/>
</dbReference>
<evidence type="ECO:0000313" key="1">
    <source>
        <dbReference type="EMBL" id="CAB4148655.1"/>
    </source>
</evidence>
<dbReference type="Gene3D" id="1.10.10.60">
    <property type="entry name" value="Homeodomain-like"/>
    <property type="match status" value="1"/>
</dbReference>
<dbReference type="GO" id="GO:0003677">
    <property type="term" value="F:DNA binding"/>
    <property type="evidence" value="ECO:0007669"/>
    <property type="project" value="UniProtKB-KW"/>
</dbReference>
<reference evidence="1" key="1">
    <citation type="submission" date="2020-04" db="EMBL/GenBank/DDBJ databases">
        <authorList>
            <person name="Chiriac C."/>
            <person name="Salcher M."/>
            <person name="Ghai R."/>
            <person name="Kavagutti S V."/>
        </authorList>
    </citation>
    <scope>NUCLEOTIDE SEQUENCE</scope>
</reference>
<dbReference type="EMBL" id="LR797211">
    <property type="protein sequence ID" value="CAB4194518.1"/>
    <property type="molecule type" value="Genomic_DNA"/>
</dbReference>
<keyword evidence="1" id="KW-0371">Homeobox</keyword>